<dbReference type="EMBL" id="ATMH01008886">
    <property type="protein sequence ID" value="EPY20678.1"/>
    <property type="molecule type" value="Genomic_DNA"/>
</dbReference>
<dbReference type="InterPro" id="IPR000795">
    <property type="entry name" value="T_Tr_GTP-bd_dom"/>
</dbReference>
<dbReference type="OrthoDB" id="1074at2759"/>
<keyword evidence="6 9" id="KW-0496">Mitochondrion</keyword>
<comment type="catalytic activity">
    <reaction evidence="9">
        <text>GTP + H2O = GDP + phosphate + H(+)</text>
        <dbReference type="Rhea" id="RHEA:19669"/>
        <dbReference type="ChEBI" id="CHEBI:15377"/>
        <dbReference type="ChEBI" id="CHEBI:15378"/>
        <dbReference type="ChEBI" id="CHEBI:37565"/>
        <dbReference type="ChEBI" id="CHEBI:43474"/>
        <dbReference type="ChEBI" id="CHEBI:58189"/>
        <dbReference type="EC" id="3.6.5.n1"/>
    </reaction>
</comment>
<dbReference type="EC" id="3.6.5.n1" evidence="9"/>
<dbReference type="GO" id="GO:0005759">
    <property type="term" value="C:mitochondrial matrix"/>
    <property type="evidence" value="ECO:0007669"/>
    <property type="project" value="UniProtKB-UniRule"/>
</dbReference>
<dbReference type="Gene3D" id="3.40.50.300">
    <property type="entry name" value="P-loop containing nucleotide triphosphate hydrolases"/>
    <property type="match status" value="1"/>
</dbReference>
<dbReference type="Pfam" id="PF06421">
    <property type="entry name" value="LepA_C"/>
    <property type="match status" value="1"/>
</dbReference>
<feature type="domain" description="Tr-type G" evidence="10">
    <location>
        <begin position="96"/>
        <end position="283"/>
    </location>
</feature>
<dbReference type="NCBIfam" id="TIGR00231">
    <property type="entry name" value="small_GTP"/>
    <property type="match status" value="1"/>
</dbReference>
<dbReference type="InterPro" id="IPR013842">
    <property type="entry name" value="LepA_CTD"/>
</dbReference>
<organism evidence="11 12">
    <name type="scientific">Strigomonas culicis</name>
    <dbReference type="NCBI Taxonomy" id="28005"/>
    <lineage>
        <taxon>Eukaryota</taxon>
        <taxon>Discoba</taxon>
        <taxon>Euglenozoa</taxon>
        <taxon>Kinetoplastea</taxon>
        <taxon>Metakinetoplastina</taxon>
        <taxon>Trypanosomatida</taxon>
        <taxon>Trypanosomatidae</taxon>
        <taxon>Strigomonadinae</taxon>
        <taxon>Strigomonas</taxon>
    </lineage>
</organism>
<evidence type="ECO:0000313" key="12">
    <source>
        <dbReference type="Proteomes" id="UP000015354"/>
    </source>
</evidence>
<keyword evidence="5" id="KW-0809">Transit peptide</keyword>
<evidence type="ECO:0000256" key="5">
    <source>
        <dbReference type="ARBA" id="ARBA00022946"/>
    </source>
</evidence>
<sequence length="782" mass="86405">MILRQRVLSRLLVHLPWRRPPPSLSFSGCTAAVPLRSGVQWRHLSSSSSADGDCVLDKYRIAPDTHALVGSPRLYPTTPSEVIAYKKRMMRSFPLPFIRNVSIIAHVDHGKTTLTDALLRRAGLLPEGATGTFTDRLAVERERGITIKAQTCSVFMRRTTPAGVEEEYLLNLIDTPGHVDFQYEVSRSLSASDAALLLVDVSQGVEAQTMAQFYAALEHDLTIIPVLTKLDQVLNDAQVDKAMQQLEDSTGLLRREAVLTSAKSKEGIEAVFAAIIDRVPAPTGREGFSDLRQLPLMHPDSEQRREAEAALVPLRALLFDCWTAESSGMDNSHLAGDGGDPTLDLRRGGAPLAKEGVYCLVRVLDGTVTPETTVTFCHSRHAFEVQEVGLIHPTLHPTAALTAGVVGYIFLPGLRKNEIRIGDTLCTLPTKRHRLASATAAEAEGEAAAADAQYVVHPVPGFKQVQPVVFAGFYPDEDEYISQLREAVELLCINDPSVTVEPLHCQALGQGLQLGFLGLLHMQVFKERLLAEFHQSVLVTPPQVQYKFVATGDDPADERAWQVLTVQNWRWPHEGVQLYLEPYVHATVVTPRDYLNAINQAALMQFRGEQEDMRVIDDARVVVRYRMPLADLARGFFSLVKSASRGYATLDYDDPVYVESDLVKVDMVINKAKISALSLICPRRDAQEHGRRMTASLKENLLRSTVDLPLQACLGNKIIARETVKAYRKDVTAKIHAGDISRKQKKWADQKKGKERMARRSLGTVTLDQNVLAAAMGATTAK</sequence>
<comment type="function">
    <text evidence="9">Promotes mitochondrial protein synthesis. May act as a fidelity factor of the translation reaction, by catalyzing a one-codon backward translocation of tRNAs on improperly translocated ribosomes. Binds to mitochondrial ribosomes in a GTP-dependent manner.</text>
</comment>
<feature type="binding site" evidence="9">
    <location>
        <begin position="105"/>
        <end position="112"/>
    </location>
    <ligand>
        <name>GTP</name>
        <dbReference type="ChEBI" id="CHEBI:37565"/>
    </ligand>
</feature>
<evidence type="ECO:0000256" key="9">
    <source>
        <dbReference type="HAMAP-Rule" id="MF_03137"/>
    </source>
</evidence>
<keyword evidence="4 9" id="KW-0378">Hydrolase</keyword>
<comment type="similarity">
    <text evidence="1">Belongs to the TRAFAC class translation factor GTPase superfamily. Classic translation factor GTPase family. LepA subfamily.</text>
</comment>
<feature type="binding site" evidence="9">
    <location>
        <begin position="174"/>
        <end position="178"/>
    </location>
    <ligand>
        <name>GTP</name>
        <dbReference type="ChEBI" id="CHEBI:37565"/>
    </ligand>
</feature>
<dbReference type="InterPro" id="IPR000640">
    <property type="entry name" value="EFG_V-like"/>
</dbReference>
<name>S9TVT1_9TRYP</name>
<evidence type="ECO:0000256" key="7">
    <source>
        <dbReference type="ARBA" id="ARBA00023134"/>
    </source>
</evidence>
<dbReference type="GO" id="GO:0005743">
    <property type="term" value="C:mitochondrial inner membrane"/>
    <property type="evidence" value="ECO:0007669"/>
    <property type="project" value="UniProtKB-SubCell"/>
</dbReference>
<comment type="similarity">
    <text evidence="9">Belongs to the GTP-binding elongation factor family. LepA subfamily.</text>
</comment>
<dbReference type="InterPro" id="IPR038363">
    <property type="entry name" value="LepA_C_sf"/>
</dbReference>
<dbReference type="InterPro" id="IPR005225">
    <property type="entry name" value="Small_GTP-bd"/>
</dbReference>
<keyword evidence="7 9" id="KW-0342">GTP-binding</keyword>
<dbReference type="PANTHER" id="PTHR43512:SF7">
    <property type="entry name" value="TRANSLATION FACTOR GUF1, MITOCHONDRIAL"/>
    <property type="match status" value="1"/>
</dbReference>
<dbReference type="PRINTS" id="PR00315">
    <property type="entry name" value="ELONGATNFCT"/>
</dbReference>
<keyword evidence="2 9" id="KW-0547">Nucleotide-binding</keyword>
<reference evidence="11 12" key="1">
    <citation type="journal article" date="2013" name="PLoS ONE">
        <title>Predicting the Proteins of Angomonas deanei, Strigomonas culicis and Their Respective Endosymbionts Reveals New Aspects of the Trypanosomatidae Family.</title>
        <authorList>
            <person name="Motta M.C."/>
            <person name="Martins A.C."/>
            <person name="de Souza S.S."/>
            <person name="Catta-Preta C.M."/>
            <person name="Silva R."/>
            <person name="Klein C.C."/>
            <person name="de Almeida L.G."/>
            <person name="de Lima Cunha O."/>
            <person name="Ciapina L.P."/>
            <person name="Brocchi M."/>
            <person name="Colabardini A.C."/>
            <person name="de Araujo Lima B."/>
            <person name="Machado C.R."/>
            <person name="de Almeida Soares C.M."/>
            <person name="Probst C.M."/>
            <person name="de Menezes C.B."/>
            <person name="Thompson C.E."/>
            <person name="Bartholomeu D.C."/>
            <person name="Gradia D.F."/>
            <person name="Pavoni D.P."/>
            <person name="Grisard E.C."/>
            <person name="Fantinatti-Garboggini F."/>
            <person name="Marchini F.K."/>
            <person name="Rodrigues-Luiz G.F."/>
            <person name="Wagner G."/>
            <person name="Goldman G.H."/>
            <person name="Fietto J.L."/>
            <person name="Elias M.C."/>
            <person name="Goldman M.H."/>
            <person name="Sagot M.F."/>
            <person name="Pereira M."/>
            <person name="Stoco P.H."/>
            <person name="de Mendonca-Neto R.P."/>
            <person name="Teixeira S.M."/>
            <person name="Maciel T.E."/>
            <person name="de Oliveira Mendes T.A."/>
            <person name="Urmenyi T.P."/>
            <person name="de Souza W."/>
            <person name="Schenkman S."/>
            <person name="de Vasconcelos A.T."/>
        </authorList>
    </citation>
    <scope>NUCLEOTIDE SEQUENCE [LARGE SCALE GENOMIC DNA]</scope>
</reference>
<gene>
    <name evidence="11" type="ORF">STCU_08886</name>
</gene>
<evidence type="ECO:0000256" key="4">
    <source>
        <dbReference type="ARBA" id="ARBA00022801"/>
    </source>
</evidence>
<evidence type="ECO:0000259" key="10">
    <source>
        <dbReference type="PROSITE" id="PS51722"/>
    </source>
</evidence>
<dbReference type="Gene3D" id="3.30.70.870">
    <property type="entry name" value="Elongation Factor G (Translational Gtpase), domain 3"/>
    <property type="match status" value="1"/>
</dbReference>
<keyword evidence="9" id="KW-0648">Protein biosynthesis</keyword>
<dbReference type="Gene3D" id="3.30.70.240">
    <property type="match status" value="1"/>
</dbReference>
<dbReference type="GO" id="GO:0003924">
    <property type="term" value="F:GTPase activity"/>
    <property type="evidence" value="ECO:0007669"/>
    <property type="project" value="UniProtKB-UniRule"/>
</dbReference>
<comment type="subcellular location">
    <subcellularLocation>
        <location evidence="9">Mitochondrion inner membrane</location>
        <topology evidence="9">Peripheral membrane protein</topology>
        <orientation evidence="9">Matrix side</orientation>
    </subcellularLocation>
</comment>
<dbReference type="HAMAP" id="MF_00071">
    <property type="entry name" value="LepA"/>
    <property type="match status" value="1"/>
</dbReference>
<dbReference type="Gene3D" id="2.40.30.10">
    <property type="entry name" value="Translation factors"/>
    <property type="match status" value="1"/>
</dbReference>
<dbReference type="AlphaFoldDB" id="S9TVT1"/>
<dbReference type="PROSITE" id="PS51722">
    <property type="entry name" value="G_TR_2"/>
    <property type="match status" value="1"/>
</dbReference>
<keyword evidence="8 9" id="KW-0472">Membrane</keyword>
<dbReference type="FunFam" id="3.30.70.870:FF:000004">
    <property type="entry name" value="Translation factor GUF1, mitochondrial"/>
    <property type="match status" value="1"/>
</dbReference>
<protein>
    <recommendedName>
        <fullName evidence="9">Translation factor GUF1 homolog, mitochondrial</fullName>
        <ecNumber evidence="9">3.6.5.n1</ecNumber>
    </recommendedName>
    <alternativeName>
        <fullName evidence="9">Elongation factor 4 homolog</fullName>
        <shortName evidence="9">EF-4</shortName>
    </alternativeName>
    <alternativeName>
        <fullName evidence="9">GTPase GUF1 homolog</fullName>
    </alternativeName>
    <alternativeName>
        <fullName evidence="9">Ribosomal back-translocase</fullName>
    </alternativeName>
</protein>
<evidence type="ECO:0000256" key="1">
    <source>
        <dbReference type="ARBA" id="ARBA00005454"/>
    </source>
</evidence>
<dbReference type="PANTHER" id="PTHR43512">
    <property type="entry name" value="TRANSLATION FACTOR GUF1-RELATED"/>
    <property type="match status" value="1"/>
</dbReference>
<accession>S9TVT1</accession>
<keyword evidence="12" id="KW-1185">Reference proteome</keyword>
<dbReference type="GO" id="GO:0005525">
    <property type="term" value="F:GTP binding"/>
    <property type="evidence" value="ECO:0007669"/>
    <property type="project" value="UniProtKB-UniRule"/>
</dbReference>
<comment type="caution">
    <text evidence="11">The sequence shown here is derived from an EMBL/GenBank/DDBJ whole genome shotgun (WGS) entry which is preliminary data.</text>
</comment>
<dbReference type="CDD" id="cd03709">
    <property type="entry name" value="lepA_C"/>
    <property type="match status" value="1"/>
</dbReference>
<dbReference type="Gene3D" id="3.30.70.2570">
    <property type="entry name" value="Elongation factor 4, C-terminal domain"/>
    <property type="match status" value="1"/>
</dbReference>
<dbReference type="GO" id="GO:0006412">
    <property type="term" value="P:translation"/>
    <property type="evidence" value="ECO:0007669"/>
    <property type="project" value="UniProtKB-KW"/>
</dbReference>
<dbReference type="InterPro" id="IPR035647">
    <property type="entry name" value="EFG_III/V"/>
</dbReference>
<evidence type="ECO:0000256" key="8">
    <source>
        <dbReference type="ARBA" id="ARBA00023136"/>
    </source>
</evidence>
<comment type="caution">
    <text evidence="9">Lacks conserved residue(s) required for the propagation of feature annotation.</text>
</comment>
<evidence type="ECO:0000256" key="6">
    <source>
        <dbReference type="ARBA" id="ARBA00023128"/>
    </source>
</evidence>
<dbReference type="Pfam" id="PF00009">
    <property type="entry name" value="GTP_EFTU"/>
    <property type="match status" value="1"/>
</dbReference>
<dbReference type="InterPro" id="IPR027417">
    <property type="entry name" value="P-loop_NTPase"/>
</dbReference>
<dbReference type="Proteomes" id="UP000015354">
    <property type="component" value="Unassembled WGS sequence"/>
</dbReference>
<dbReference type="InterPro" id="IPR035654">
    <property type="entry name" value="LepA_IV"/>
</dbReference>
<keyword evidence="3 9" id="KW-0999">Mitochondrion inner membrane</keyword>
<dbReference type="Pfam" id="PF00679">
    <property type="entry name" value="EFG_C"/>
    <property type="match status" value="1"/>
</dbReference>
<dbReference type="SUPFAM" id="SSF52540">
    <property type="entry name" value="P-loop containing nucleoside triphosphate hydrolases"/>
    <property type="match status" value="1"/>
</dbReference>
<evidence type="ECO:0000256" key="2">
    <source>
        <dbReference type="ARBA" id="ARBA00022741"/>
    </source>
</evidence>
<dbReference type="InterPro" id="IPR009000">
    <property type="entry name" value="Transl_B-barrel_sf"/>
</dbReference>
<evidence type="ECO:0000313" key="11">
    <source>
        <dbReference type="EMBL" id="EPY20678.1"/>
    </source>
</evidence>
<dbReference type="GO" id="GO:0097177">
    <property type="term" value="F:mitochondrial ribosome binding"/>
    <property type="evidence" value="ECO:0007669"/>
    <property type="project" value="TreeGrafter"/>
</dbReference>
<proteinExistence type="inferred from homology"/>
<dbReference type="GO" id="GO:0045727">
    <property type="term" value="P:positive regulation of translation"/>
    <property type="evidence" value="ECO:0007669"/>
    <property type="project" value="UniProtKB-UniRule"/>
</dbReference>
<dbReference type="InterPro" id="IPR006297">
    <property type="entry name" value="EF-4"/>
</dbReference>
<dbReference type="FunFam" id="3.30.70.2570:FF:000001">
    <property type="entry name" value="Translation factor GUF1, mitochondrial"/>
    <property type="match status" value="1"/>
</dbReference>
<evidence type="ECO:0000256" key="3">
    <source>
        <dbReference type="ARBA" id="ARBA00022792"/>
    </source>
</evidence>
<dbReference type="SUPFAM" id="SSF54980">
    <property type="entry name" value="EF-G C-terminal domain-like"/>
    <property type="match status" value="2"/>
</dbReference>
<dbReference type="SUPFAM" id="SSF50447">
    <property type="entry name" value="Translation proteins"/>
    <property type="match status" value="1"/>
</dbReference>